<accession>A0A7Z0GMM5</accession>
<dbReference type="GO" id="GO:0016747">
    <property type="term" value="F:acyltransferase activity, transferring groups other than amino-acyl groups"/>
    <property type="evidence" value="ECO:0007669"/>
    <property type="project" value="InterPro"/>
</dbReference>
<dbReference type="Pfam" id="PF13302">
    <property type="entry name" value="Acetyltransf_3"/>
    <property type="match status" value="1"/>
</dbReference>
<dbReference type="SUPFAM" id="SSF55729">
    <property type="entry name" value="Acyl-CoA N-acyltransferases (Nat)"/>
    <property type="match status" value="1"/>
</dbReference>
<dbReference type="InterPro" id="IPR051531">
    <property type="entry name" value="N-acetyltransferase"/>
</dbReference>
<reference evidence="2 3" key="1">
    <citation type="submission" date="2020-07" db="EMBL/GenBank/DDBJ databases">
        <title>Sequencing the genomes of 1000 actinobacteria strains.</title>
        <authorList>
            <person name="Klenk H.-P."/>
        </authorList>
    </citation>
    <scope>NUCLEOTIDE SEQUENCE [LARGE SCALE GENOMIC DNA]</scope>
    <source>
        <strain evidence="2 3">DSM 15475</strain>
    </source>
</reference>
<protein>
    <submittedName>
        <fullName evidence="2">RimJ/RimL family protein N-acetyltransferase</fullName>
    </submittedName>
</protein>
<dbReference type="Gene3D" id="3.40.630.30">
    <property type="match status" value="1"/>
</dbReference>
<dbReference type="PROSITE" id="PS51186">
    <property type="entry name" value="GNAT"/>
    <property type="match status" value="1"/>
</dbReference>
<keyword evidence="2" id="KW-0808">Transferase</keyword>
<dbReference type="InterPro" id="IPR000182">
    <property type="entry name" value="GNAT_dom"/>
</dbReference>
<comment type="caution">
    <text evidence="2">The sequence shown here is derived from an EMBL/GenBank/DDBJ whole genome shotgun (WGS) entry which is preliminary data.</text>
</comment>
<dbReference type="RefSeq" id="WP_179541994.1">
    <property type="nucleotide sequence ID" value="NZ_BAAALL010000005.1"/>
</dbReference>
<proteinExistence type="predicted"/>
<sequence>MSTEPRPVAAAETLAPGLLLARPAEDDLTELHAIYSDPRVWTHLPSARHTEQGQTHELLSLWRRSWQDHGLGQWIVRDSDSGQMLGHGGCAVRGGFCWNLGYRFAAEAHGRGHATDVARAGLAAARAARPQLPIIAYLLEHNRASARVAEKVGLVLRHRGPDAGNPDPDAVRLIYSDRELADEEVARAVE</sequence>
<evidence type="ECO:0000313" key="3">
    <source>
        <dbReference type="Proteomes" id="UP000535437"/>
    </source>
</evidence>
<dbReference type="Proteomes" id="UP000535437">
    <property type="component" value="Unassembled WGS sequence"/>
</dbReference>
<dbReference type="PANTHER" id="PTHR43792">
    <property type="entry name" value="GNAT FAMILY, PUTATIVE (AFU_ORTHOLOGUE AFUA_3G00765)-RELATED-RELATED"/>
    <property type="match status" value="1"/>
</dbReference>
<evidence type="ECO:0000259" key="1">
    <source>
        <dbReference type="PROSITE" id="PS51186"/>
    </source>
</evidence>
<feature type="domain" description="N-acetyltransferase" evidence="1">
    <location>
        <begin position="19"/>
        <end position="178"/>
    </location>
</feature>
<keyword evidence="3" id="KW-1185">Reference proteome</keyword>
<dbReference type="EMBL" id="JACCFY010000001">
    <property type="protein sequence ID" value="NYJ78687.1"/>
    <property type="molecule type" value="Genomic_DNA"/>
</dbReference>
<dbReference type="AlphaFoldDB" id="A0A7Z0GMM5"/>
<organism evidence="2 3">
    <name type="scientific">Nesterenkonia xinjiangensis</name>
    <dbReference type="NCBI Taxonomy" id="225327"/>
    <lineage>
        <taxon>Bacteria</taxon>
        <taxon>Bacillati</taxon>
        <taxon>Actinomycetota</taxon>
        <taxon>Actinomycetes</taxon>
        <taxon>Micrococcales</taxon>
        <taxon>Micrococcaceae</taxon>
        <taxon>Nesterenkonia</taxon>
    </lineage>
</organism>
<name>A0A7Z0GMM5_9MICC</name>
<evidence type="ECO:0000313" key="2">
    <source>
        <dbReference type="EMBL" id="NYJ78687.1"/>
    </source>
</evidence>
<dbReference type="InterPro" id="IPR016181">
    <property type="entry name" value="Acyl_CoA_acyltransferase"/>
</dbReference>
<dbReference type="PANTHER" id="PTHR43792:SF1">
    <property type="entry name" value="N-ACETYLTRANSFERASE DOMAIN-CONTAINING PROTEIN"/>
    <property type="match status" value="1"/>
</dbReference>
<gene>
    <name evidence="2" type="ORF">HNR09_002098</name>
</gene>